<evidence type="ECO:0000256" key="6">
    <source>
        <dbReference type="ARBA" id="ARBA00022741"/>
    </source>
</evidence>
<dbReference type="InterPro" id="IPR003607">
    <property type="entry name" value="HD/PDEase_dom"/>
</dbReference>
<dbReference type="GO" id="GO:0046872">
    <property type="term" value="F:metal ion binding"/>
    <property type="evidence" value="ECO:0007669"/>
    <property type="project" value="UniProtKB-KW"/>
</dbReference>
<dbReference type="GO" id="GO:0042245">
    <property type="term" value="P:RNA repair"/>
    <property type="evidence" value="ECO:0007669"/>
    <property type="project" value="UniProtKB-KW"/>
</dbReference>
<gene>
    <name evidence="15" type="ORF">GBG18_00890</name>
    <name evidence="14" type="ORF">GBG19_01180</name>
</gene>
<dbReference type="PANTHER" id="PTHR47545:SF1">
    <property type="entry name" value="MULTIFUNCTIONAL CCA PROTEIN"/>
    <property type="match status" value="1"/>
</dbReference>
<keyword evidence="4" id="KW-0548">Nucleotidyltransferase</keyword>
<dbReference type="AlphaFoldDB" id="A0A6L4WVT8"/>
<dbReference type="PANTHER" id="PTHR47545">
    <property type="entry name" value="MULTIFUNCTIONAL CCA PROTEIN"/>
    <property type="match status" value="1"/>
</dbReference>
<dbReference type="InterPro" id="IPR002646">
    <property type="entry name" value="PolA_pol_head_dom"/>
</dbReference>
<evidence type="ECO:0000256" key="5">
    <source>
        <dbReference type="ARBA" id="ARBA00022723"/>
    </source>
</evidence>
<sequence>MFITTIKPNIPLILEEILQNLQEIGATPILVGGCVRDALLQIPCKDYDVEIFGINSLDSILKHLEKYGPVKLVGKSFGVLTLKVESYDFDFALARTEKKIGLSHQDFEVTTNANLSFKQAALRRDFTINSIGYDFVKESYLDPYNGIDDLKNKKIRHINDSTFIEDPLRVYRAIQFASRFEFNIDNKTKELCRQMVLNDDLSHLAKERVYEEFKKLFLKSLKPSIGFELLKELEVLNYFPELKALVNCEQEKEYHPEGDVWVHTLMTLDEMAKIIKKERIEDEYRILYLFYAILCHDLGKPYCTELINGKITAYKHESLGIEPTVSFLSKLTNESRFIQIVIPLVKNHLAPFQLFKDESSLKAVKRLSLKCNIEDLCLVCLADCKGRTIPNKDICDNAVSWLLEKARELNISSAALKSLIQGRDLILLGMKPSKEFKIILNFALDLQIDENLNKEEILQRIKEKYL</sequence>
<evidence type="ECO:0000256" key="2">
    <source>
        <dbReference type="ARBA" id="ARBA00022679"/>
    </source>
</evidence>
<evidence type="ECO:0000259" key="13">
    <source>
        <dbReference type="Pfam" id="PF12627"/>
    </source>
</evidence>
<keyword evidence="8" id="KW-0067">ATP-binding</keyword>
<evidence type="ECO:0000256" key="4">
    <source>
        <dbReference type="ARBA" id="ARBA00022695"/>
    </source>
</evidence>
<dbReference type="GO" id="GO:0008033">
    <property type="term" value="P:tRNA processing"/>
    <property type="evidence" value="ECO:0007669"/>
    <property type="project" value="UniProtKB-KW"/>
</dbReference>
<evidence type="ECO:0000256" key="8">
    <source>
        <dbReference type="ARBA" id="ARBA00022840"/>
    </source>
</evidence>
<dbReference type="Proteomes" id="UP000472839">
    <property type="component" value="Unassembled WGS sequence"/>
</dbReference>
<organism evidence="14 17">
    <name type="scientific">Poseidonibacter ostreae</name>
    <dbReference type="NCBI Taxonomy" id="2654171"/>
    <lineage>
        <taxon>Bacteria</taxon>
        <taxon>Pseudomonadati</taxon>
        <taxon>Campylobacterota</taxon>
        <taxon>Epsilonproteobacteria</taxon>
        <taxon>Campylobacterales</taxon>
        <taxon>Arcobacteraceae</taxon>
        <taxon>Poseidonibacter</taxon>
    </lineage>
</organism>
<keyword evidence="3" id="KW-0819">tRNA processing</keyword>
<evidence type="ECO:0000256" key="9">
    <source>
        <dbReference type="ARBA" id="ARBA00022842"/>
    </source>
</evidence>
<dbReference type="Proteomes" id="UP000461010">
    <property type="component" value="Unassembled WGS sequence"/>
</dbReference>
<dbReference type="GO" id="GO:0016779">
    <property type="term" value="F:nucleotidyltransferase activity"/>
    <property type="evidence" value="ECO:0007669"/>
    <property type="project" value="UniProtKB-KW"/>
</dbReference>
<keyword evidence="16" id="KW-1185">Reference proteome</keyword>
<evidence type="ECO:0000313" key="15">
    <source>
        <dbReference type="EMBL" id="KAB7892731.1"/>
    </source>
</evidence>
<dbReference type="InterPro" id="IPR032828">
    <property type="entry name" value="PolyA_RNA-bd"/>
</dbReference>
<keyword evidence="2 11" id="KW-0808">Transferase</keyword>
<dbReference type="RefSeq" id="WP_152187513.1">
    <property type="nucleotide sequence ID" value="NZ_WFKI01000019.1"/>
</dbReference>
<name>A0A6L4WVT8_9BACT</name>
<protein>
    <submittedName>
        <fullName evidence="14">CCA tRNA nucleotidyltransferase</fullName>
    </submittedName>
</protein>
<dbReference type="GO" id="GO:0003723">
    <property type="term" value="F:RNA binding"/>
    <property type="evidence" value="ECO:0007669"/>
    <property type="project" value="UniProtKB-KW"/>
</dbReference>
<dbReference type="GO" id="GO:0005524">
    <property type="term" value="F:ATP binding"/>
    <property type="evidence" value="ECO:0007669"/>
    <property type="project" value="UniProtKB-KW"/>
</dbReference>
<dbReference type="EMBL" id="WFKK01000002">
    <property type="protein sequence ID" value="KAB7891007.1"/>
    <property type="molecule type" value="Genomic_DNA"/>
</dbReference>
<dbReference type="CDD" id="cd00077">
    <property type="entry name" value="HDc"/>
    <property type="match status" value="1"/>
</dbReference>
<evidence type="ECO:0000256" key="3">
    <source>
        <dbReference type="ARBA" id="ARBA00022694"/>
    </source>
</evidence>
<evidence type="ECO:0000256" key="7">
    <source>
        <dbReference type="ARBA" id="ARBA00022800"/>
    </source>
</evidence>
<accession>A0A6L4WVT8</accession>
<dbReference type="SUPFAM" id="SSF81891">
    <property type="entry name" value="Poly A polymerase C-terminal region-like"/>
    <property type="match status" value="1"/>
</dbReference>
<dbReference type="InterPro" id="IPR043519">
    <property type="entry name" value="NT_sf"/>
</dbReference>
<dbReference type="SUPFAM" id="SSF81301">
    <property type="entry name" value="Nucleotidyltransferase"/>
    <property type="match status" value="1"/>
</dbReference>
<dbReference type="Gene3D" id="3.30.460.10">
    <property type="entry name" value="Beta Polymerase, domain 2"/>
    <property type="match status" value="1"/>
</dbReference>
<comment type="cofactor">
    <cofactor evidence="1">
        <name>Mg(2+)</name>
        <dbReference type="ChEBI" id="CHEBI:18420"/>
    </cofactor>
</comment>
<dbReference type="Pfam" id="PF01743">
    <property type="entry name" value="PolyA_pol"/>
    <property type="match status" value="1"/>
</dbReference>
<dbReference type="Gene3D" id="1.10.3090.10">
    <property type="entry name" value="cca-adding enzyme, domain 2"/>
    <property type="match status" value="1"/>
</dbReference>
<evidence type="ECO:0000313" key="17">
    <source>
        <dbReference type="Proteomes" id="UP000472839"/>
    </source>
</evidence>
<feature type="domain" description="Poly A polymerase head" evidence="12">
    <location>
        <begin position="30"/>
        <end position="156"/>
    </location>
</feature>
<proteinExistence type="inferred from homology"/>
<dbReference type="InterPro" id="IPR050124">
    <property type="entry name" value="tRNA_CCA-adding_enzyme"/>
</dbReference>
<dbReference type="CDD" id="cd05398">
    <property type="entry name" value="NT_ClassII-CCAase"/>
    <property type="match status" value="1"/>
</dbReference>
<dbReference type="Pfam" id="PF12627">
    <property type="entry name" value="PolyA_pol_RNAbd"/>
    <property type="match status" value="1"/>
</dbReference>
<evidence type="ECO:0000256" key="11">
    <source>
        <dbReference type="RuleBase" id="RU003953"/>
    </source>
</evidence>
<evidence type="ECO:0000259" key="12">
    <source>
        <dbReference type="Pfam" id="PF01743"/>
    </source>
</evidence>
<feature type="domain" description="tRNA nucleotidyltransferase/poly(A) polymerase RNA and SrmB- binding" evidence="13">
    <location>
        <begin position="182"/>
        <end position="244"/>
    </location>
</feature>
<keyword evidence="5" id="KW-0479">Metal-binding</keyword>
<keyword evidence="9" id="KW-0460">Magnesium</keyword>
<dbReference type="PROSITE" id="PS51257">
    <property type="entry name" value="PROKAR_LIPOPROTEIN"/>
    <property type="match status" value="1"/>
</dbReference>
<reference evidence="16 17" key="1">
    <citation type="submission" date="2019-10" db="EMBL/GenBank/DDBJ databases">
        <title>Poseidonibacter ostreae sp. nov., isolated from the gut of the Ostrea denselamellosa.</title>
        <authorList>
            <person name="Choi A."/>
        </authorList>
    </citation>
    <scope>NUCLEOTIDE SEQUENCE [LARGE SCALE GENOMIC DNA]</scope>
    <source>
        <strain evidence="14 17">SJOD-M-33</strain>
        <strain evidence="15 16">SJOD-M-5</strain>
    </source>
</reference>
<keyword evidence="10 11" id="KW-0694">RNA-binding</keyword>
<comment type="similarity">
    <text evidence="11">Belongs to the tRNA nucleotidyltransferase/poly(A) polymerase family.</text>
</comment>
<evidence type="ECO:0000256" key="1">
    <source>
        <dbReference type="ARBA" id="ARBA00001946"/>
    </source>
</evidence>
<comment type="caution">
    <text evidence="14">The sequence shown here is derived from an EMBL/GenBank/DDBJ whole genome shotgun (WGS) entry which is preliminary data.</text>
</comment>
<evidence type="ECO:0000313" key="14">
    <source>
        <dbReference type="EMBL" id="KAB7891007.1"/>
    </source>
</evidence>
<keyword evidence="7" id="KW-0692">RNA repair</keyword>
<dbReference type="EMBL" id="WFKJ01000002">
    <property type="protein sequence ID" value="KAB7892731.1"/>
    <property type="molecule type" value="Genomic_DNA"/>
</dbReference>
<evidence type="ECO:0000313" key="16">
    <source>
        <dbReference type="Proteomes" id="UP000461010"/>
    </source>
</evidence>
<keyword evidence="6" id="KW-0547">Nucleotide-binding</keyword>
<evidence type="ECO:0000256" key="10">
    <source>
        <dbReference type="ARBA" id="ARBA00022884"/>
    </source>
</evidence>